<reference evidence="10 11" key="1">
    <citation type="submission" date="2019-12" db="EMBL/GenBank/DDBJ databases">
        <authorList>
            <person name="Lee S.D."/>
        </authorList>
    </citation>
    <scope>NUCLEOTIDE SEQUENCE [LARGE SCALE GENOMIC DNA]</scope>
    <source>
        <strain evidence="10 11">GH3-10</strain>
    </source>
</reference>
<reference evidence="10 11" key="2">
    <citation type="submission" date="2020-02" db="EMBL/GenBank/DDBJ databases">
        <title>Erythrobacter dongmakensis sp. nov., isolated from a tidal mudflat.</title>
        <authorList>
            <person name="Kim I.S."/>
        </authorList>
    </citation>
    <scope>NUCLEOTIDE SEQUENCE [LARGE SCALE GENOMIC DNA]</scope>
    <source>
        <strain evidence="10 11">GH3-10</strain>
    </source>
</reference>
<keyword evidence="11" id="KW-1185">Reference proteome</keyword>
<dbReference type="PANTHER" id="PTHR22911:SF137">
    <property type="entry name" value="SOLUTE CARRIER FAMILY 35 MEMBER G2-RELATED"/>
    <property type="match status" value="1"/>
</dbReference>
<evidence type="ECO:0000256" key="2">
    <source>
        <dbReference type="ARBA" id="ARBA00007362"/>
    </source>
</evidence>
<protein>
    <submittedName>
        <fullName evidence="10">EamA family transporter RarD</fullName>
    </submittedName>
</protein>
<dbReference type="SUPFAM" id="SSF103481">
    <property type="entry name" value="Multidrug resistance efflux transporter EmrE"/>
    <property type="match status" value="2"/>
</dbReference>
<feature type="transmembrane region" description="Helical" evidence="8">
    <location>
        <begin position="181"/>
        <end position="201"/>
    </location>
</feature>
<keyword evidence="4" id="KW-1003">Cell membrane</keyword>
<dbReference type="InterPro" id="IPR037185">
    <property type="entry name" value="EmrE-like"/>
</dbReference>
<organism evidence="10 11">
    <name type="scientific">Aurantiacibacter rhizosphaerae</name>
    <dbReference type="NCBI Taxonomy" id="2691582"/>
    <lineage>
        <taxon>Bacteria</taxon>
        <taxon>Pseudomonadati</taxon>
        <taxon>Pseudomonadota</taxon>
        <taxon>Alphaproteobacteria</taxon>
        <taxon>Sphingomonadales</taxon>
        <taxon>Erythrobacteraceae</taxon>
        <taxon>Aurantiacibacter</taxon>
    </lineage>
</organism>
<keyword evidence="6 8" id="KW-1133">Transmembrane helix</keyword>
<feature type="transmembrane region" description="Helical" evidence="8">
    <location>
        <begin position="130"/>
        <end position="147"/>
    </location>
</feature>
<sequence length="308" mass="33560">MAEAQTSRQRALILALCTHAIWGSMPIYLMLVKNVPPLEYVAWRTLFTLPVCLFFIIRSGMLGELKQTLTNRRTVLTLMASATMIAINWFGYVWSIQNEYVYAASLGYYILPLNMMLLGFVFLKERMDTVQKIAVALAAIGVAALAAGALTTMWISLLLGTTFAIYGLLRKTVDAGPLTGLTTESIILLPLVVGYLVWLGAAGGGLTIGRNTVETLAIVAGGPMTAVPLLLFATSARALPYTTIGFLQFISPTIVFVVGLTVFGEELKPAQLTCFALIWTAITLFTWDMLRNANKARKARLARGVTPQ</sequence>
<comment type="caution">
    <text evidence="10">The sequence shown here is derived from an EMBL/GenBank/DDBJ whole genome shotgun (WGS) entry which is preliminary data.</text>
</comment>
<dbReference type="NCBIfam" id="TIGR00688">
    <property type="entry name" value="rarD"/>
    <property type="match status" value="1"/>
</dbReference>
<feature type="transmembrane region" description="Helical" evidence="8">
    <location>
        <begin position="100"/>
        <end position="123"/>
    </location>
</feature>
<feature type="transmembrane region" description="Helical" evidence="8">
    <location>
        <begin position="75"/>
        <end position="94"/>
    </location>
</feature>
<dbReference type="Proteomes" id="UP000461409">
    <property type="component" value="Unassembled WGS sequence"/>
</dbReference>
<evidence type="ECO:0000256" key="7">
    <source>
        <dbReference type="ARBA" id="ARBA00023136"/>
    </source>
</evidence>
<feature type="domain" description="EamA" evidence="9">
    <location>
        <begin position="11"/>
        <end position="144"/>
    </location>
</feature>
<keyword evidence="3" id="KW-0813">Transport</keyword>
<evidence type="ECO:0000256" key="1">
    <source>
        <dbReference type="ARBA" id="ARBA00004651"/>
    </source>
</evidence>
<evidence type="ECO:0000256" key="5">
    <source>
        <dbReference type="ARBA" id="ARBA00022692"/>
    </source>
</evidence>
<evidence type="ECO:0000313" key="10">
    <source>
        <dbReference type="EMBL" id="MWV28512.1"/>
    </source>
</evidence>
<accession>A0A844XFT1</accession>
<dbReference type="InterPro" id="IPR000620">
    <property type="entry name" value="EamA_dom"/>
</dbReference>
<evidence type="ECO:0000256" key="8">
    <source>
        <dbReference type="SAM" id="Phobius"/>
    </source>
</evidence>
<name>A0A844XFT1_9SPHN</name>
<dbReference type="GO" id="GO:0005886">
    <property type="term" value="C:plasma membrane"/>
    <property type="evidence" value="ECO:0007669"/>
    <property type="project" value="UniProtKB-SubCell"/>
</dbReference>
<dbReference type="InterPro" id="IPR004626">
    <property type="entry name" value="RarD"/>
</dbReference>
<dbReference type="RefSeq" id="WP_160486105.1">
    <property type="nucleotide sequence ID" value="NZ_WUBR01000002.1"/>
</dbReference>
<gene>
    <name evidence="10" type="primary">rarD</name>
    <name evidence="10" type="ORF">GRF63_11415</name>
</gene>
<dbReference type="EMBL" id="WUBR01000002">
    <property type="protein sequence ID" value="MWV28512.1"/>
    <property type="molecule type" value="Genomic_DNA"/>
</dbReference>
<comment type="subcellular location">
    <subcellularLocation>
        <location evidence="1">Cell membrane</location>
        <topology evidence="1">Multi-pass membrane protein</topology>
    </subcellularLocation>
</comment>
<feature type="transmembrane region" description="Helical" evidence="8">
    <location>
        <begin position="244"/>
        <end position="264"/>
    </location>
</feature>
<evidence type="ECO:0000256" key="3">
    <source>
        <dbReference type="ARBA" id="ARBA00022448"/>
    </source>
</evidence>
<proteinExistence type="inferred from homology"/>
<keyword evidence="7 8" id="KW-0472">Membrane</keyword>
<evidence type="ECO:0000259" key="9">
    <source>
        <dbReference type="Pfam" id="PF00892"/>
    </source>
</evidence>
<feature type="transmembrane region" description="Helical" evidence="8">
    <location>
        <begin position="12"/>
        <end position="31"/>
    </location>
</feature>
<evidence type="ECO:0000256" key="6">
    <source>
        <dbReference type="ARBA" id="ARBA00022989"/>
    </source>
</evidence>
<comment type="similarity">
    <text evidence="2">Belongs to the EamA transporter family.</text>
</comment>
<feature type="transmembrane region" description="Helical" evidence="8">
    <location>
        <begin position="270"/>
        <end position="290"/>
    </location>
</feature>
<dbReference type="AlphaFoldDB" id="A0A844XFT1"/>
<evidence type="ECO:0000256" key="4">
    <source>
        <dbReference type="ARBA" id="ARBA00022475"/>
    </source>
</evidence>
<evidence type="ECO:0000313" key="11">
    <source>
        <dbReference type="Proteomes" id="UP000461409"/>
    </source>
</evidence>
<dbReference type="Pfam" id="PF00892">
    <property type="entry name" value="EamA"/>
    <property type="match status" value="1"/>
</dbReference>
<feature type="transmembrane region" description="Helical" evidence="8">
    <location>
        <begin position="213"/>
        <end position="232"/>
    </location>
</feature>
<keyword evidence="5 8" id="KW-0812">Transmembrane</keyword>
<dbReference type="PANTHER" id="PTHR22911">
    <property type="entry name" value="ACYL-MALONYL CONDENSING ENZYME-RELATED"/>
    <property type="match status" value="1"/>
</dbReference>
<feature type="transmembrane region" description="Helical" evidence="8">
    <location>
        <begin position="43"/>
        <end position="63"/>
    </location>
</feature>